<dbReference type="FunFam" id="2.40.70.10:FF:000135">
    <property type="entry name" value="Peptidase, putative"/>
    <property type="match status" value="1"/>
</dbReference>
<dbReference type="KEGG" id="cng:CNAG_04380"/>
<keyword evidence="3" id="KW-0732">Signal</keyword>
<feature type="region of interest" description="Disordered" evidence="2">
    <location>
        <begin position="26"/>
        <end position="74"/>
    </location>
</feature>
<dbReference type="GO" id="GO:0004190">
    <property type="term" value="F:aspartic-type endopeptidase activity"/>
    <property type="evidence" value="ECO:0007669"/>
    <property type="project" value="InterPro"/>
</dbReference>
<organism evidence="5 6">
    <name type="scientific">Cryptococcus neoformans (strain H99 / ATCC 208821 / CBS 10515 / FGSC 9487)</name>
    <name type="common">Cryptococcus neoformans var. grubii serotype A</name>
    <dbReference type="NCBI Taxonomy" id="235443"/>
    <lineage>
        <taxon>Eukaryota</taxon>
        <taxon>Fungi</taxon>
        <taxon>Dikarya</taxon>
        <taxon>Basidiomycota</taxon>
        <taxon>Agaricomycotina</taxon>
        <taxon>Tremellomycetes</taxon>
        <taxon>Tremellales</taxon>
        <taxon>Cryptococcaceae</taxon>
        <taxon>Cryptococcus</taxon>
        <taxon>Cryptococcus neoformans species complex</taxon>
    </lineage>
</organism>
<dbReference type="Pfam" id="PF00026">
    <property type="entry name" value="Asp"/>
    <property type="match status" value="2"/>
</dbReference>
<dbReference type="GO" id="GO:0006508">
    <property type="term" value="P:proteolysis"/>
    <property type="evidence" value="ECO:0007669"/>
    <property type="project" value="InterPro"/>
</dbReference>
<reference evidence="5 6" key="1">
    <citation type="journal article" date="2014" name="PLoS Genet.">
        <title>Analysis of the genome and transcriptome of Cryptococcus neoformans var. grubii reveals complex RNA expression and microevolution leading to virulence attenuation.</title>
        <authorList>
            <person name="Janbon G."/>
            <person name="Ormerod K.L."/>
            <person name="Paulet D."/>
            <person name="Byrnes E.J.III."/>
            <person name="Yadav V."/>
            <person name="Chatterjee G."/>
            <person name="Mullapudi N."/>
            <person name="Hon C.C."/>
            <person name="Billmyre R.B."/>
            <person name="Brunel F."/>
            <person name="Bahn Y.S."/>
            <person name="Chen W."/>
            <person name="Chen Y."/>
            <person name="Chow E.W."/>
            <person name="Coppee J.Y."/>
            <person name="Floyd-Averette A."/>
            <person name="Gaillardin C."/>
            <person name="Gerik K.J."/>
            <person name="Goldberg J."/>
            <person name="Gonzalez-Hilarion S."/>
            <person name="Gujja S."/>
            <person name="Hamlin J.L."/>
            <person name="Hsueh Y.P."/>
            <person name="Ianiri G."/>
            <person name="Jones S."/>
            <person name="Kodira C.D."/>
            <person name="Kozubowski L."/>
            <person name="Lam W."/>
            <person name="Marra M."/>
            <person name="Mesner L.D."/>
            <person name="Mieczkowski P.A."/>
            <person name="Moyrand F."/>
            <person name="Nielsen K."/>
            <person name="Proux C."/>
            <person name="Rossignol T."/>
            <person name="Schein J.E."/>
            <person name="Sun S."/>
            <person name="Wollschlaeger C."/>
            <person name="Wood I.A."/>
            <person name="Zeng Q."/>
            <person name="Neuveglise C."/>
            <person name="Newlon C.S."/>
            <person name="Perfect J.R."/>
            <person name="Lodge J.K."/>
            <person name="Idnurm A."/>
            <person name="Stajich J.E."/>
            <person name="Kronstad J.W."/>
            <person name="Sanyal K."/>
            <person name="Heitman J."/>
            <person name="Fraser J.A."/>
            <person name="Cuomo C.A."/>
            <person name="Dietrich F.S."/>
        </authorList>
    </citation>
    <scope>NUCLEOTIDE SEQUENCE [LARGE SCALE GENOMIC DNA]</scope>
    <source>
        <strain evidence="6">H99 / ATCC 208821 / CBS 10515 / FGSC 9487</strain>
    </source>
</reference>
<dbReference type="OrthoDB" id="771136at2759"/>
<dbReference type="Proteomes" id="UP000010091">
    <property type="component" value="Chromosome 9"/>
</dbReference>
<dbReference type="SUPFAM" id="SSF50630">
    <property type="entry name" value="Acid proteases"/>
    <property type="match status" value="1"/>
</dbReference>
<dbReference type="PANTHER" id="PTHR47966">
    <property type="entry name" value="BETA-SITE APP-CLEAVING ENZYME, ISOFORM A-RELATED"/>
    <property type="match status" value="1"/>
</dbReference>
<evidence type="ECO:0000256" key="1">
    <source>
        <dbReference type="ARBA" id="ARBA00007447"/>
    </source>
</evidence>
<evidence type="ECO:0000256" key="2">
    <source>
        <dbReference type="SAM" id="MobiDB-lite"/>
    </source>
</evidence>
<dbReference type="CDD" id="cd05471">
    <property type="entry name" value="pepsin_like"/>
    <property type="match status" value="1"/>
</dbReference>
<protein>
    <submittedName>
        <fullName evidence="5">Peptidase</fullName>
    </submittedName>
</protein>
<dbReference type="PANTHER" id="PTHR47966:SF74">
    <property type="entry name" value="AGR407CP"/>
    <property type="match status" value="1"/>
</dbReference>
<dbReference type="PRINTS" id="PR00792">
    <property type="entry name" value="PEPSIN"/>
</dbReference>
<feature type="domain" description="Peptidase A1" evidence="4">
    <location>
        <begin position="119"/>
        <end position="608"/>
    </location>
</feature>
<accession>J9VUL8</accession>
<feature type="region of interest" description="Disordered" evidence="2">
    <location>
        <begin position="389"/>
        <end position="447"/>
    </location>
</feature>
<dbReference type="AlphaFoldDB" id="J9VUL8"/>
<proteinExistence type="inferred from homology"/>
<dbReference type="InterPro" id="IPR034164">
    <property type="entry name" value="Pepsin-like_dom"/>
</dbReference>
<dbReference type="VEuPathDB" id="FungiDB:CNAG_04380"/>
<dbReference type="InterPro" id="IPR033121">
    <property type="entry name" value="PEPTIDASE_A1"/>
</dbReference>
<evidence type="ECO:0000313" key="6">
    <source>
        <dbReference type="Proteomes" id="UP000010091"/>
    </source>
</evidence>
<feature type="signal peptide" evidence="3">
    <location>
        <begin position="1"/>
        <end position="18"/>
    </location>
</feature>
<keyword evidence="6" id="KW-1185">Reference proteome</keyword>
<feature type="compositionally biased region" description="Low complexity" evidence="2">
    <location>
        <begin position="403"/>
        <end position="419"/>
    </location>
</feature>
<name>J9VUL8_CRYN9</name>
<dbReference type="RefSeq" id="XP_012051512.1">
    <property type="nucleotide sequence ID" value="XM_012196122.1"/>
</dbReference>
<feature type="compositionally biased region" description="Basic residues" evidence="2">
    <location>
        <begin position="47"/>
        <end position="70"/>
    </location>
</feature>
<comment type="similarity">
    <text evidence="1">Belongs to the peptidase A1 family.</text>
</comment>
<sequence length="752" mass="78111">MVNAHILTVLSILPLSLATLPEPDPHNGLSLEPAPAARQVTDTSVRPVKHDRGHGKQPIRKASARKRSAKRTPTAAATPFVGVGGIELDLVERENTNRGMVKRWDNGTLLPLGTSQNTFVVPVSIGSPPTTYPLQLDLASSDILLASTLCGSHCPTSLGTTTNPYYDVSKPSAGFESINSNQTVWNTSYADGTVASGFLAREIITLGQSVVQGQVFGMINATNLTLSSQKSSGILGLGFPRLSTLAHVLFEEQHEQASTIASTSSSSSSVNGTTSTSVSTLSNATGIMSASTASASGPTYLPTLLENLVRTPHLPYPVFALALSAPIKSSSSSSSSSAAASASSRYKPSIGSLTLGGLSSYYVDDTAGSGRTVGDIEWHDVVPFGQPVSAANGTATTEEQAVTTSASGGTLSASSTSENSTEEEAVSASSTFNNTARKRSDESQLDAFPSTVSELSQEEYLYWALDLQNVTVNGTDVGINSSYASIGLGSVALLDAGFNGIAGPQQDVVNLFRLITDARKVSEGQWAVPCNTRMTLGFSFGGKYIQLQPSDWIYAGIAQSTMCLAWPIAQPATGDGIDWQLGTPFLKNVYTIFSYGINGKQAPLVGFLPLESTTVANNSTGDNTAADRNSPTPTSIAALSLTTTLRTALPNAVLPDPTFPTPTYAYSATPSLLQPGAPQYLGLANGSAYEVMDVPVISVDKSAVSSIAIGNNGGGSNVSDGPSSAAPRRMNTESVAGMGMMVIGMMVGVVMV</sequence>
<dbReference type="EMBL" id="CP003828">
    <property type="protein sequence ID" value="AFR97111.2"/>
    <property type="molecule type" value="Genomic_DNA"/>
</dbReference>
<feature type="compositionally biased region" description="Polar residues" evidence="2">
    <location>
        <begin position="389"/>
        <end position="402"/>
    </location>
</feature>
<dbReference type="InterPro" id="IPR001461">
    <property type="entry name" value="Aspartic_peptidase_A1"/>
</dbReference>
<evidence type="ECO:0000256" key="3">
    <source>
        <dbReference type="SAM" id="SignalP"/>
    </source>
</evidence>
<evidence type="ECO:0000313" key="5">
    <source>
        <dbReference type="EMBL" id="AFR97111.2"/>
    </source>
</evidence>
<dbReference type="GeneID" id="23887815"/>
<dbReference type="Gene3D" id="2.40.70.10">
    <property type="entry name" value="Acid Proteases"/>
    <property type="match status" value="2"/>
</dbReference>
<feature type="chain" id="PRO_5003828886" evidence="3">
    <location>
        <begin position="19"/>
        <end position="752"/>
    </location>
</feature>
<evidence type="ECO:0000259" key="4">
    <source>
        <dbReference type="PROSITE" id="PS51767"/>
    </source>
</evidence>
<gene>
    <name evidence="5" type="ORF">CNAG_04380</name>
</gene>
<dbReference type="InterPro" id="IPR021109">
    <property type="entry name" value="Peptidase_aspartic_dom_sf"/>
</dbReference>
<dbReference type="PROSITE" id="PS51767">
    <property type="entry name" value="PEPTIDASE_A1"/>
    <property type="match status" value="1"/>
</dbReference>